<dbReference type="KEGG" id="mpl:Mpal_1204"/>
<name>B8GHD7_METPE</name>
<organism evidence="1 2">
    <name type="scientific">Methanosphaerula palustris (strain ATCC BAA-1556 / DSM 19958 / E1-9c)</name>
    <dbReference type="NCBI Taxonomy" id="521011"/>
    <lineage>
        <taxon>Archaea</taxon>
        <taxon>Methanobacteriati</taxon>
        <taxon>Methanobacteriota</taxon>
        <taxon>Stenosarchaea group</taxon>
        <taxon>Methanomicrobia</taxon>
        <taxon>Methanomicrobiales</taxon>
        <taxon>Methanoregulaceae</taxon>
        <taxon>Methanosphaerula</taxon>
    </lineage>
</organism>
<protein>
    <submittedName>
        <fullName evidence="1">Uncharacterized protein</fullName>
    </submittedName>
</protein>
<evidence type="ECO:0000313" key="1">
    <source>
        <dbReference type="EMBL" id="ACL16542.1"/>
    </source>
</evidence>
<gene>
    <name evidence="1" type="ordered locus">Mpal_1204</name>
</gene>
<dbReference type="OrthoDB" id="147087at2157"/>
<dbReference type="AlphaFoldDB" id="B8GHD7"/>
<reference evidence="1 2" key="1">
    <citation type="journal article" date="2015" name="Genome Announc.">
        <title>Complete Genome Sequence of Methanosphaerula palustris E1-9CT, a Hydrogenotrophic Methanogen Isolated from a Minerotrophic Fen Peatland.</title>
        <authorList>
            <person name="Cadillo-Quiroz H."/>
            <person name="Browne P."/>
            <person name="Kyrpides N."/>
            <person name="Woyke T."/>
            <person name="Goodwin L."/>
            <person name="Detter C."/>
            <person name="Yavitt J.B."/>
            <person name="Zinder S.H."/>
        </authorList>
    </citation>
    <scope>NUCLEOTIDE SEQUENCE [LARGE SCALE GENOMIC DNA]</scope>
    <source>
        <strain evidence="2">ATCC BAA-1556 / DSM 19958 / E1-9c</strain>
    </source>
</reference>
<proteinExistence type="predicted"/>
<accession>B8GHD7</accession>
<dbReference type="RefSeq" id="WP_012617861.1">
    <property type="nucleotide sequence ID" value="NC_011832.1"/>
</dbReference>
<sequence>MDNQTRVRARNEIRQILEAASYDVEVMEEPLDLSAIRDGECILVLCSDDPVEITQFDQTAFKVQAGEEIIICKKLLFSLNEQVELTDCLWWGAAAFIDFAGKAAFARVLNRVMKLDPEHITDVVQRKDRCEGGILHLPVQITEQNARILAGTEGVATLRFIPHWLIHYRCEGGLTYRDARISFDADGWAGINAINGTWVEIEDNCVDDGALPQESEVLQAQISKEQAEEQMVDLLVKQLTKKVRIKQEKRDAIFYEDKAFRPDRSAIKLDIRRIFVPIWQIRGKRIVEINAFSGEPLSTPMDDGVEIL</sequence>
<dbReference type="Proteomes" id="UP000002457">
    <property type="component" value="Chromosome"/>
</dbReference>
<dbReference type="GeneID" id="7271482"/>
<dbReference type="STRING" id="521011.Mpal_1204"/>
<dbReference type="EMBL" id="CP001338">
    <property type="protein sequence ID" value="ACL16542.1"/>
    <property type="molecule type" value="Genomic_DNA"/>
</dbReference>
<keyword evidence="2" id="KW-1185">Reference proteome</keyword>
<dbReference type="eggNOG" id="arCOG02780">
    <property type="taxonomic scope" value="Archaea"/>
</dbReference>
<dbReference type="HOGENOM" id="CLU_884578_0_0_2"/>
<evidence type="ECO:0000313" key="2">
    <source>
        <dbReference type="Proteomes" id="UP000002457"/>
    </source>
</evidence>